<dbReference type="OrthoDB" id="192863at2"/>
<evidence type="ECO:0000313" key="2">
    <source>
        <dbReference type="EMBL" id="TLD70188.1"/>
    </source>
</evidence>
<gene>
    <name evidence="2" type="ORF">FEM03_13430</name>
</gene>
<reference evidence="2 3" key="1">
    <citation type="submission" date="2019-05" db="EMBL/GenBank/DDBJ databases">
        <title>Verrucobacter flavum gen. nov., sp. nov. a new member of the family Verrucomicrobiaceae.</title>
        <authorList>
            <person name="Szuroczki S."/>
            <person name="Abbaszade G."/>
            <person name="Szabo A."/>
            <person name="Felfoldi T."/>
            <person name="Schumann P."/>
            <person name="Boka K."/>
            <person name="Keki Z."/>
            <person name="Toumi M."/>
            <person name="Toth E."/>
        </authorList>
    </citation>
    <scope>NUCLEOTIDE SEQUENCE [LARGE SCALE GENOMIC DNA]</scope>
    <source>
        <strain evidence="2 3">MG-N-17</strain>
    </source>
</reference>
<dbReference type="Proteomes" id="UP000306196">
    <property type="component" value="Unassembled WGS sequence"/>
</dbReference>
<dbReference type="AlphaFoldDB" id="A0A5R8KD06"/>
<proteinExistence type="predicted"/>
<comment type="caution">
    <text evidence="2">The sequence shown here is derived from an EMBL/GenBank/DDBJ whole genome shotgun (WGS) entry which is preliminary data.</text>
</comment>
<accession>A0A5R8KD06</accession>
<name>A0A5R8KD06_9BACT</name>
<dbReference type="RefSeq" id="WP_138086786.1">
    <property type="nucleotide sequence ID" value="NZ_VAUV01000009.1"/>
</dbReference>
<feature type="chain" id="PRO_5024450124" evidence="1">
    <location>
        <begin position="25"/>
        <end position="204"/>
    </location>
</feature>
<feature type="signal peptide" evidence="1">
    <location>
        <begin position="1"/>
        <end position="24"/>
    </location>
</feature>
<dbReference type="EMBL" id="VAUV01000009">
    <property type="protein sequence ID" value="TLD70188.1"/>
    <property type="molecule type" value="Genomic_DNA"/>
</dbReference>
<keyword evidence="3" id="KW-1185">Reference proteome</keyword>
<evidence type="ECO:0000256" key="1">
    <source>
        <dbReference type="SAM" id="SignalP"/>
    </source>
</evidence>
<keyword evidence="1" id="KW-0732">Signal</keyword>
<evidence type="ECO:0000313" key="3">
    <source>
        <dbReference type="Proteomes" id="UP000306196"/>
    </source>
</evidence>
<organism evidence="2 3">
    <name type="scientific">Phragmitibacter flavus</name>
    <dbReference type="NCBI Taxonomy" id="2576071"/>
    <lineage>
        <taxon>Bacteria</taxon>
        <taxon>Pseudomonadati</taxon>
        <taxon>Verrucomicrobiota</taxon>
        <taxon>Verrucomicrobiia</taxon>
        <taxon>Verrucomicrobiales</taxon>
        <taxon>Verrucomicrobiaceae</taxon>
        <taxon>Phragmitibacter</taxon>
    </lineage>
</organism>
<sequence>MARWQTVRLCYMAGMFRRYFIVLAAVSLAACESREFNQLSLKDYEGPEGEAVVRHLLKTLPDVAPGVPKVYTVVKGPHLSSTKMNFVGRMADLKLNFVSGEVLTMMNDPDRSTVDPRSGLAPVTIQLADMRINGSASWEIQAGWAYKKVYERRKLILVKTETGYEVTKDERVEGNYLPEAAGVGDGDGVGVGTGVEVEVTPPQD</sequence>
<dbReference type="PROSITE" id="PS51257">
    <property type="entry name" value="PROKAR_LIPOPROTEIN"/>
    <property type="match status" value="1"/>
</dbReference>
<protein>
    <submittedName>
        <fullName evidence="2">Uncharacterized protein</fullName>
    </submittedName>
</protein>